<name>A0AAN7PKW1_MYCAM</name>
<reference evidence="2 3" key="1">
    <citation type="journal article" date="2023" name="J. Hered.">
        <title>Chromosome-level genome of the wood stork (Mycteria americana) provides insight into avian chromosome evolution.</title>
        <authorList>
            <person name="Flamio R. Jr."/>
            <person name="Ramstad K.M."/>
        </authorList>
    </citation>
    <scope>NUCLEOTIDE SEQUENCE [LARGE SCALE GENOMIC DNA]</scope>
    <source>
        <strain evidence="2">JAX WOST 10</strain>
    </source>
</reference>
<accession>A0AAN7PKW1</accession>
<protein>
    <submittedName>
        <fullName evidence="2">Uncharacterized protein</fullName>
    </submittedName>
</protein>
<evidence type="ECO:0000256" key="1">
    <source>
        <dbReference type="SAM" id="MobiDB-lite"/>
    </source>
</evidence>
<dbReference type="AlphaFoldDB" id="A0AAN7PKW1"/>
<keyword evidence="3" id="KW-1185">Reference proteome</keyword>
<evidence type="ECO:0000313" key="2">
    <source>
        <dbReference type="EMBL" id="KAK4832075.1"/>
    </source>
</evidence>
<proteinExistence type="predicted"/>
<sequence>MRPSNQFFIHRTVHPSNLSLSNLERRTLLMYVQVPQVVTNLIFPYNGRDFAPPVPVLLSIHLRVCQSCSWGGYAFFDLPFLADIPVEALLIIPCIPCQVQLQLRLGLPDPIPTQPGSIPVLFPGYLSLLPLPLTSRSRLIHASLLPSFPDFLPLGIENSCALWKVSLKICQLCSAPLSLRAVSQGVLLTNSLNSWKFAFLQFRPRLPPILTSPISSLVLVTNTSSIASALTLKQGASCKGPEKAGRTKGKNADVPGGNDDIRNISLNMGETEQRPTAGSRLGAQENAGISTLEHGQKPPMTPPGKLISIKIQMLDDTQETFDVPKGREVRQEQLEQVSQHPAEMTNRAIPNYRKGRLPAAVATEVPVLTEFVIHGKNK</sequence>
<feature type="region of interest" description="Disordered" evidence="1">
    <location>
        <begin position="237"/>
        <end position="259"/>
    </location>
</feature>
<evidence type="ECO:0000313" key="3">
    <source>
        <dbReference type="Proteomes" id="UP001333110"/>
    </source>
</evidence>
<organism evidence="2 3">
    <name type="scientific">Mycteria americana</name>
    <name type="common">Wood stork</name>
    <dbReference type="NCBI Taxonomy" id="33587"/>
    <lineage>
        <taxon>Eukaryota</taxon>
        <taxon>Metazoa</taxon>
        <taxon>Chordata</taxon>
        <taxon>Craniata</taxon>
        <taxon>Vertebrata</taxon>
        <taxon>Euteleostomi</taxon>
        <taxon>Archelosauria</taxon>
        <taxon>Archosauria</taxon>
        <taxon>Dinosauria</taxon>
        <taxon>Saurischia</taxon>
        <taxon>Theropoda</taxon>
        <taxon>Coelurosauria</taxon>
        <taxon>Aves</taxon>
        <taxon>Neognathae</taxon>
        <taxon>Neoaves</taxon>
        <taxon>Aequornithes</taxon>
        <taxon>Ciconiiformes</taxon>
        <taxon>Ciconiidae</taxon>
        <taxon>Mycteria</taxon>
    </lineage>
</organism>
<gene>
    <name evidence="2" type="ORF">QYF61_020631</name>
</gene>
<dbReference type="Proteomes" id="UP001333110">
    <property type="component" value="Unassembled WGS sequence"/>
</dbReference>
<dbReference type="EMBL" id="JAUNZN010000001">
    <property type="protein sequence ID" value="KAK4832075.1"/>
    <property type="molecule type" value="Genomic_DNA"/>
</dbReference>
<comment type="caution">
    <text evidence="2">The sequence shown here is derived from an EMBL/GenBank/DDBJ whole genome shotgun (WGS) entry which is preliminary data.</text>
</comment>
<feature type="non-terminal residue" evidence="2">
    <location>
        <position position="378"/>
    </location>
</feature>